<dbReference type="Pfam" id="PF13192">
    <property type="entry name" value="Thioredoxin_3"/>
    <property type="match status" value="1"/>
</dbReference>
<name>S6AML7_SULDS</name>
<dbReference type="Proteomes" id="UP000015559">
    <property type="component" value="Chromosome"/>
</dbReference>
<protein>
    <submittedName>
        <fullName evidence="2">Rhodanese-like protein</fullName>
    </submittedName>
</protein>
<dbReference type="InterPro" id="IPR012336">
    <property type="entry name" value="Thioredoxin-like_fold"/>
</dbReference>
<gene>
    <name evidence="2" type="ORF">SCD_n02246</name>
</gene>
<evidence type="ECO:0000313" key="2">
    <source>
        <dbReference type="EMBL" id="BAN36054.1"/>
    </source>
</evidence>
<dbReference type="STRING" id="1163617.SCD_n02246"/>
<dbReference type="InterPro" id="IPR036249">
    <property type="entry name" value="Thioredoxin-like_sf"/>
</dbReference>
<dbReference type="SUPFAM" id="SSF52833">
    <property type="entry name" value="Thioredoxin-like"/>
    <property type="match status" value="1"/>
</dbReference>
<dbReference type="AlphaFoldDB" id="S6AML7"/>
<dbReference type="HOGENOM" id="CLU_2669714_0_0_4"/>
<reference evidence="2 3" key="1">
    <citation type="journal article" date="2012" name="Appl. Environ. Microbiol.">
        <title>Draft genome sequence of a psychrotolerant sulfur-oxidizing bacterium, Sulfuricella denitrificans skB26, and proteomic insights into cold adaptation.</title>
        <authorList>
            <person name="Watanabe T."/>
            <person name="Kojima H."/>
            <person name="Fukui M."/>
        </authorList>
    </citation>
    <scope>NUCLEOTIDE SEQUENCE [LARGE SCALE GENOMIC DNA]</scope>
    <source>
        <strain evidence="3">skB26</strain>
    </source>
</reference>
<dbReference type="KEGG" id="sdr:SCD_n02246"/>
<dbReference type="eggNOG" id="COG0695">
    <property type="taxonomic scope" value="Bacteria"/>
</dbReference>
<proteinExistence type="predicted"/>
<organism evidence="2 3">
    <name type="scientific">Sulfuricella denitrificans (strain DSM 22764 / NBRC 105220 / skB26)</name>
    <dbReference type="NCBI Taxonomy" id="1163617"/>
    <lineage>
        <taxon>Bacteria</taxon>
        <taxon>Pseudomonadati</taxon>
        <taxon>Pseudomonadota</taxon>
        <taxon>Betaproteobacteria</taxon>
        <taxon>Nitrosomonadales</taxon>
        <taxon>Sulfuricellaceae</taxon>
        <taxon>Sulfuricella</taxon>
    </lineage>
</organism>
<dbReference type="EMBL" id="AP013066">
    <property type="protein sequence ID" value="BAN36054.1"/>
    <property type="molecule type" value="Genomic_DNA"/>
</dbReference>
<dbReference type="RefSeq" id="WP_009205250.1">
    <property type="nucleotide sequence ID" value="NC_022357.1"/>
</dbReference>
<evidence type="ECO:0000259" key="1">
    <source>
        <dbReference type="Pfam" id="PF13192"/>
    </source>
</evidence>
<dbReference type="Gene3D" id="3.40.30.10">
    <property type="entry name" value="Glutaredoxin"/>
    <property type="match status" value="1"/>
</dbReference>
<evidence type="ECO:0000313" key="3">
    <source>
        <dbReference type="Proteomes" id="UP000015559"/>
    </source>
</evidence>
<accession>S6AML7</accession>
<sequence>MNVKIVATKSCSHCSGLQHELKDIGIPFEVLFVEEHPDVVVAHSIRHSPNLIVNDEVVFRGHPTSIELRQFFSKG</sequence>
<feature type="domain" description="Thioredoxin-like fold" evidence="1">
    <location>
        <begin position="1"/>
        <end position="72"/>
    </location>
</feature>
<keyword evidence="3" id="KW-1185">Reference proteome</keyword>
<dbReference type="OrthoDB" id="8564041at2"/>